<dbReference type="InterPro" id="IPR008266">
    <property type="entry name" value="Tyr_kinase_AS"/>
</dbReference>
<organism evidence="2 3">
    <name type="scientific">Helicobacter equorum</name>
    <dbReference type="NCBI Taxonomy" id="361872"/>
    <lineage>
        <taxon>Bacteria</taxon>
        <taxon>Pseudomonadati</taxon>
        <taxon>Campylobacterota</taxon>
        <taxon>Epsilonproteobacteria</taxon>
        <taxon>Campylobacterales</taxon>
        <taxon>Helicobacteraceae</taxon>
        <taxon>Helicobacter</taxon>
    </lineage>
</organism>
<evidence type="ECO:0000259" key="1">
    <source>
        <dbReference type="PROSITE" id="PS50011"/>
    </source>
</evidence>
<name>A0A3D8IJA1_9HELI</name>
<protein>
    <submittedName>
        <fullName evidence="2">Protein kinase family protein</fullName>
    </submittedName>
</protein>
<evidence type="ECO:0000313" key="2">
    <source>
        <dbReference type="EMBL" id="RDU65302.1"/>
    </source>
</evidence>
<dbReference type="GO" id="GO:0019221">
    <property type="term" value="P:cytokine-mediated signaling pathway"/>
    <property type="evidence" value="ECO:0007669"/>
    <property type="project" value="TreeGrafter"/>
</dbReference>
<proteinExistence type="predicted"/>
<dbReference type="GO" id="GO:0035556">
    <property type="term" value="P:intracellular signal transduction"/>
    <property type="evidence" value="ECO:0007669"/>
    <property type="project" value="TreeGrafter"/>
</dbReference>
<dbReference type="OrthoDB" id="9801841at2"/>
<dbReference type="Gene3D" id="1.10.510.10">
    <property type="entry name" value="Transferase(Phosphotransferase) domain 1"/>
    <property type="match status" value="1"/>
</dbReference>
<dbReference type="GO" id="GO:0030154">
    <property type="term" value="P:cell differentiation"/>
    <property type="evidence" value="ECO:0007669"/>
    <property type="project" value="TreeGrafter"/>
</dbReference>
<keyword evidence="2" id="KW-0808">Transferase</keyword>
<dbReference type="InterPro" id="IPR051286">
    <property type="entry name" value="JAK"/>
</dbReference>
<dbReference type="GO" id="GO:0004715">
    <property type="term" value="F:non-membrane spanning protein tyrosine kinase activity"/>
    <property type="evidence" value="ECO:0007669"/>
    <property type="project" value="TreeGrafter"/>
</dbReference>
<dbReference type="Proteomes" id="UP000256514">
    <property type="component" value="Unassembled WGS sequence"/>
</dbReference>
<dbReference type="RefSeq" id="WP_115571696.1">
    <property type="nucleotide sequence ID" value="NZ_NXLT01000022.1"/>
</dbReference>
<keyword evidence="3" id="KW-1185">Reference proteome</keyword>
<dbReference type="PROSITE" id="PS50011">
    <property type="entry name" value="PROTEIN_KINASE_DOM"/>
    <property type="match status" value="1"/>
</dbReference>
<dbReference type="AlphaFoldDB" id="A0A3D8IJA1"/>
<dbReference type="Pfam" id="PF00069">
    <property type="entry name" value="Pkinase"/>
    <property type="match status" value="1"/>
</dbReference>
<dbReference type="GO" id="GO:0005126">
    <property type="term" value="F:cytokine receptor binding"/>
    <property type="evidence" value="ECO:0007669"/>
    <property type="project" value="TreeGrafter"/>
</dbReference>
<dbReference type="InterPro" id="IPR011009">
    <property type="entry name" value="Kinase-like_dom_sf"/>
</dbReference>
<feature type="domain" description="Protein kinase" evidence="1">
    <location>
        <begin position="154"/>
        <end position="397"/>
    </location>
</feature>
<comment type="caution">
    <text evidence="2">The sequence shown here is derived from an EMBL/GenBank/DDBJ whole genome shotgun (WGS) entry which is preliminary data.</text>
</comment>
<dbReference type="GO" id="GO:0007259">
    <property type="term" value="P:cell surface receptor signaling pathway via JAK-STAT"/>
    <property type="evidence" value="ECO:0007669"/>
    <property type="project" value="TreeGrafter"/>
</dbReference>
<keyword evidence="2" id="KW-0418">Kinase</keyword>
<dbReference type="CDD" id="cd00180">
    <property type="entry name" value="PKc"/>
    <property type="match status" value="1"/>
</dbReference>
<accession>A0A3D8IJA1</accession>
<dbReference type="SUPFAM" id="SSF56112">
    <property type="entry name" value="Protein kinase-like (PK-like)"/>
    <property type="match status" value="1"/>
</dbReference>
<gene>
    <name evidence="2" type="ORF">CQA54_08795</name>
</gene>
<dbReference type="EMBL" id="NXLT01000022">
    <property type="protein sequence ID" value="RDU65302.1"/>
    <property type="molecule type" value="Genomic_DNA"/>
</dbReference>
<sequence length="397" mass="47186">MKEQLSKNFITNTYNKLNQKDVTNAYQKLYSDFKNEKLQIIFSTLHNNIITCFDRMNERLPVTKSNKNYYWADESRILKSSIETSFKLQKELENSEYAFNIDDYYKKIFEQCLKFLKTSKGSEIPTEMEVITIYTEIPIFTALTNITTPNTNQSYTLHLISSGSYGNVYRYYDEFYQCYFALKRLKRDTNEKEFKRFEKEFEMMKKINNPYILKVYSFNENNKEYIMEYADTTLEKYIDANNQKITKQERINLGSQILKGISILWEMDILHRDISFKNILLKQYDKIFPVVKISDFGLIKEVESDLTSENTEIKGSLNEISRLQKIGFQNYGHCDEIYALSRVLYFVAKGKKNIDNAKCDFLNKGTDKNIENRYKSLEELRKDFISFVESIYHKKTP</sequence>
<dbReference type="GO" id="GO:0005829">
    <property type="term" value="C:cytosol"/>
    <property type="evidence" value="ECO:0007669"/>
    <property type="project" value="TreeGrafter"/>
</dbReference>
<dbReference type="PROSITE" id="PS00109">
    <property type="entry name" value="PROTEIN_KINASE_TYR"/>
    <property type="match status" value="1"/>
</dbReference>
<dbReference type="InterPro" id="IPR000719">
    <property type="entry name" value="Prot_kinase_dom"/>
</dbReference>
<dbReference type="PANTHER" id="PTHR45807:SF7">
    <property type="entry name" value="TYROSINE-PROTEIN KINASE HOPSCOTCH"/>
    <property type="match status" value="1"/>
</dbReference>
<reference evidence="2 3" key="1">
    <citation type="submission" date="2018-04" db="EMBL/GenBank/DDBJ databases">
        <title>Novel Campyloabacter and Helicobacter Species and Strains.</title>
        <authorList>
            <person name="Mannion A.J."/>
            <person name="Shen Z."/>
            <person name="Fox J.G."/>
        </authorList>
    </citation>
    <scope>NUCLEOTIDE SEQUENCE [LARGE SCALE GENOMIC DNA]</scope>
    <source>
        <strain evidence="2 3">MIT 12-6600</strain>
    </source>
</reference>
<evidence type="ECO:0000313" key="3">
    <source>
        <dbReference type="Proteomes" id="UP000256514"/>
    </source>
</evidence>
<dbReference type="PANTHER" id="PTHR45807">
    <property type="entry name" value="TYROSINE-PROTEIN KINASE HOPSCOTCH"/>
    <property type="match status" value="1"/>
</dbReference>
<dbReference type="GO" id="GO:0005524">
    <property type="term" value="F:ATP binding"/>
    <property type="evidence" value="ECO:0007669"/>
    <property type="project" value="InterPro"/>
</dbReference>